<dbReference type="AlphaFoldDB" id="A0A0D0A313"/>
<name>A0A0D0A313_9AGAM</name>
<organism evidence="1 2">
    <name type="scientific">Suillus luteus UH-Slu-Lm8-n1</name>
    <dbReference type="NCBI Taxonomy" id="930992"/>
    <lineage>
        <taxon>Eukaryota</taxon>
        <taxon>Fungi</taxon>
        <taxon>Dikarya</taxon>
        <taxon>Basidiomycota</taxon>
        <taxon>Agaricomycotina</taxon>
        <taxon>Agaricomycetes</taxon>
        <taxon>Agaricomycetidae</taxon>
        <taxon>Boletales</taxon>
        <taxon>Suillineae</taxon>
        <taxon>Suillaceae</taxon>
        <taxon>Suillus</taxon>
    </lineage>
</organism>
<gene>
    <name evidence="1" type="ORF">CY34DRAFT_811587</name>
</gene>
<keyword evidence="2" id="KW-1185">Reference proteome</keyword>
<dbReference type="EMBL" id="KN835562">
    <property type="protein sequence ID" value="KIK36081.1"/>
    <property type="molecule type" value="Genomic_DNA"/>
</dbReference>
<dbReference type="InParanoid" id="A0A0D0A313"/>
<reference evidence="1 2" key="1">
    <citation type="submission" date="2014-04" db="EMBL/GenBank/DDBJ databases">
        <authorList>
            <consortium name="DOE Joint Genome Institute"/>
            <person name="Kuo A."/>
            <person name="Ruytinx J."/>
            <person name="Rineau F."/>
            <person name="Colpaert J."/>
            <person name="Kohler A."/>
            <person name="Nagy L.G."/>
            <person name="Floudas D."/>
            <person name="Copeland A."/>
            <person name="Barry K.W."/>
            <person name="Cichocki N."/>
            <person name="Veneault-Fourrey C."/>
            <person name="LaButti K."/>
            <person name="Lindquist E.A."/>
            <person name="Lipzen A."/>
            <person name="Lundell T."/>
            <person name="Morin E."/>
            <person name="Murat C."/>
            <person name="Sun H."/>
            <person name="Tunlid A."/>
            <person name="Henrissat B."/>
            <person name="Grigoriev I.V."/>
            <person name="Hibbett D.S."/>
            <person name="Martin F."/>
            <person name="Nordberg H.P."/>
            <person name="Cantor M.N."/>
            <person name="Hua S.X."/>
        </authorList>
    </citation>
    <scope>NUCLEOTIDE SEQUENCE [LARGE SCALE GENOMIC DNA]</scope>
    <source>
        <strain evidence="1 2">UH-Slu-Lm8-n1</strain>
    </source>
</reference>
<evidence type="ECO:0000313" key="1">
    <source>
        <dbReference type="EMBL" id="KIK36081.1"/>
    </source>
</evidence>
<evidence type="ECO:0000313" key="2">
    <source>
        <dbReference type="Proteomes" id="UP000054485"/>
    </source>
</evidence>
<dbReference type="OrthoDB" id="10352525at2759"/>
<accession>A0A0D0A313</accession>
<proteinExistence type="predicted"/>
<sequence length="78" mass="9110">MTKNLSMMEKEKFFEQVPVFGRHFTSHPYGWSAYAVHSASIIHLSSLLARFSVLHNCFRHSMKTARRPPFLVPFLRNS</sequence>
<dbReference type="Proteomes" id="UP000054485">
    <property type="component" value="Unassembled WGS sequence"/>
</dbReference>
<protein>
    <submittedName>
        <fullName evidence="1">Uncharacterized protein</fullName>
    </submittedName>
</protein>
<reference evidence="2" key="2">
    <citation type="submission" date="2015-01" db="EMBL/GenBank/DDBJ databases">
        <title>Evolutionary Origins and Diversification of the Mycorrhizal Mutualists.</title>
        <authorList>
            <consortium name="DOE Joint Genome Institute"/>
            <consortium name="Mycorrhizal Genomics Consortium"/>
            <person name="Kohler A."/>
            <person name="Kuo A."/>
            <person name="Nagy L.G."/>
            <person name="Floudas D."/>
            <person name="Copeland A."/>
            <person name="Barry K.W."/>
            <person name="Cichocki N."/>
            <person name="Veneault-Fourrey C."/>
            <person name="LaButti K."/>
            <person name="Lindquist E.A."/>
            <person name="Lipzen A."/>
            <person name="Lundell T."/>
            <person name="Morin E."/>
            <person name="Murat C."/>
            <person name="Riley R."/>
            <person name="Ohm R."/>
            <person name="Sun H."/>
            <person name="Tunlid A."/>
            <person name="Henrissat B."/>
            <person name="Grigoriev I.V."/>
            <person name="Hibbett D.S."/>
            <person name="Martin F."/>
        </authorList>
    </citation>
    <scope>NUCLEOTIDE SEQUENCE [LARGE SCALE GENOMIC DNA]</scope>
    <source>
        <strain evidence="2">UH-Slu-Lm8-n1</strain>
    </source>
</reference>
<dbReference type="HOGENOM" id="CLU_2623658_0_0_1"/>